<evidence type="ECO:0000256" key="2">
    <source>
        <dbReference type="ARBA" id="ARBA00022448"/>
    </source>
</evidence>
<gene>
    <name evidence="14" type="ORF">E2493_09995</name>
</gene>
<evidence type="ECO:0000256" key="6">
    <source>
        <dbReference type="ARBA" id="ARBA00023136"/>
    </source>
</evidence>
<dbReference type="SUPFAM" id="SSF56935">
    <property type="entry name" value="Porins"/>
    <property type="match status" value="1"/>
</dbReference>
<evidence type="ECO:0000256" key="11">
    <source>
        <dbReference type="SAM" id="SignalP"/>
    </source>
</evidence>
<dbReference type="GO" id="GO:0009279">
    <property type="term" value="C:cell outer membrane"/>
    <property type="evidence" value="ECO:0007669"/>
    <property type="project" value="UniProtKB-SubCell"/>
</dbReference>
<dbReference type="InterPro" id="IPR039426">
    <property type="entry name" value="TonB-dep_rcpt-like"/>
</dbReference>
<keyword evidence="6 8" id="KW-0472">Membrane</keyword>
<comment type="similarity">
    <text evidence="8 9">Belongs to the TonB-dependent receptor family.</text>
</comment>
<dbReference type="PANTHER" id="PTHR47234:SF2">
    <property type="entry name" value="TONB-DEPENDENT RECEPTOR"/>
    <property type="match status" value="1"/>
</dbReference>
<dbReference type="CDD" id="cd01347">
    <property type="entry name" value="ligand_gated_channel"/>
    <property type="match status" value="1"/>
</dbReference>
<evidence type="ECO:0000313" key="14">
    <source>
        <dbReference type="EMBL" id="TFI58454.1"/>
    </source>
</evidence>
<dbReference type="PROSITE" id="PS52016">
    <property type="entry name" value="TONB_DEPENDENT_REC_3"/>
    <property type="match status" value="1"/>
</dbReference>
<keyword evidence="7 8" id="KW-0998">Cell outer membrane</keyword>
<dbReference type="Gene3D" id="2.170.130.10">
    <property type="entry name" value="TonB-dependent receptor, plug domain"/>
    <property type="match status" value="1"/>
</dbReference>
<dbReference type="Pfam" id="PF00593">
    <property type="entry name" value="TonB_dep_Rec_b-barrel"/>
    <property type="match status" value="1"/>
</dbReference>
<dbReference type="Pfam" id="PF07715">
    <property type="entry name" value="Plug"/>
    <property type="match status" value="1"/>
</dbReference>
<keyword evidence="4 8" id="KW-0812">Transmembrane</keyword>
<dbReference type="OrthoDB" id="7051241at2"/>
<comment type="caution">
    <text evidence="14">The sequence shown here is derived from an EMBL/GenBank/DDBJ whole genome shotgun (WGS) entry which is preliminary data.</text>
</comment>
<accession>A0A4Y8ZR57</accession>
<keyword evidence="14" id="KW-0675">Receptor</keyword>
<evidence type="ECO:0000256" key="7">
    <source>
        <dbReference type="ARBA" id="ARBA00023237"/>
    </source>
</evidence>
<keyword evidence="3 8" id="KW-1134">Transmembrane beta strand</keyword>
<dbReference type="InterPro" id="IPR000531">
    <property type="entry name" value="Beta-barrel_TonB"/>
</dbReference>
<sequence length="906" mass="96939">MRRVGFTLLGATILASGGAPAFAQTAPEALEPETTSTTSAEAPSTPSEQIVVTGSRIRRTDIVGVGPATVVTAENIENTGIVNIETVLQRLPANAGSAGNQTASYWTGNGWGTSQVNLRGLGIKRTLVLLNNRRLVAGGTGANSSPDLNMIPVSIIERIDVLKDGASAIYGADAVAGVVNIIADTSFEGVGLGARYGITERGDGSDFTADLSLGFQSERGGISGAATYQKTTAINMASRAPCSLAETVPGQLNCVNSAATLGGRAALPSGQQINFSNVPGNSNFFEPYNAAKHNSNSNPFLNAVSPIERLSTAVFAHYDVTDEITVFGEFLYTLRKTNQIATPGTLRNLSISATNPTNPTGQNLVLVQRRVGEAGPRQFFQETDTYQGNVGLRGKLANDWAWEVAGSYGRNTAVDGATNIANLERVGNSINPSLCSQAPGAAVPCGDYLGADLTPQVLDYILFTMRDHGGNELAAVTADLTGDLFNLPAGSLAFAAGASYRKEKGWRDPDPLTVAGVANTNQQSPISGSVTAKEAYLELSAPLLKDLPLVRSLTLDAAARYSDYDLFGGDWNYKLSADWMVFDGLRLRGTYGTGFRVPNVPELYGGVSEGNLTTTDPCSRYPQSGNAVLIANCQAAGVRPTYVQLGTTILTTVGGNENLEPESSKSWTAGVVFQPRRLVPGLTLTADWFNIDIKDAIRAIPGSTKLAICYNTPNLAHEFCDDFTRSPLTNEVTFLSAQPINTGRERMEGIDFGLVYNRKVGPVGLSLDLTVSHLREYVITPFEGGQDIIFDGFIGGGNGGYPKWRGYGVASADFGVPVVTWSTQWIGKATDFNAQPTQVGYRTPNVFYHNLQVAFDVTENSRFQLGVDNLFDRKAPFIRSFTDANTDTMTYDLMYRRFYAGFRYRF</sequence>
<keyword evidence="5 9" id="KW-0798">TonB box</keyword>
<dbReference type="InterPro" id="IPR012910">
    <property type="entry name" value="Plug_dom"/>
</dbReference>
<feature type="domain" description="TonB-dependent receptor plug" evidence="13">
    <location>
        <begin position="67"/>
        <end position="178"/>
    </location>
</feature>
<keyword evidence="15" id="KW-1185">Reference proteome</keyword>
<evidence type="ECO:0000259" key="13">
    <source>
        <dbReference type="Pfam" id="PF07715"/>
    </source>
</evidence>
<dbReference type="Gene3D" id="2.40.170.20">
    <property type="entry name" value="TonB-dependent receptor, beta-barrel domain"/>
    <property type="match status" value="1"/>
</dbReference>
<protein>
    <submittedName>
        <fullName evidence="14">TonB-dependent receptor</fullName>
    </submittedName>
</protein>
<evidence type="ECO:0000256" key="8">
    <source>
        <dbReference type="PROSITE-ProRule" id="PRU01360"/>
    </source>
</evidence>
<feature type="chain" id="PRO_5021292538" evidence="11">
    <location>
        <begin position="24"/>
        <end position="906"/>
    </location>
</feature>
<evidence type="ECO:0000256" key="10">
    <source>
        <dbReference type="SAM" id="MobiDB-lite"/>
    </source>
</evidence>
<dbReference type="AlphaFoldDB" id="A0A4Y8ZR57"/>
<evidence type="ECO:0000256" key="9">
    <source>
        <dbReference type="RuleBase" id="RU003357"/>
    </source>
</evidence>
<keyword evidence="11" id="KW-0732">Signal</keyword>
<comment type="subcellular location">
    <subcellularLocation>
        <location evidence="1 8">Cell outer membrane</location>
        <topology evidence="1 8">Multi-pass membrane protein</topology>
    </subcellularLocation>
</comment>
<feature type="region of interest" description="Disordered" evidence="10">
    <location>
        <begin position="28"/>
        <end position="47"/>
    </location>
</feature>
<feature type="signal peptide" evidence="11">
    <location>
        <begin position="1"/>
        <end position="23"/>
    </location>
</feature>
<dbReference type="InterPro" id="IPR036942">
    <property type="entry name" value="Beta-barrel_TonB_sf"/>
</dbReference>
<evidence type="ECO:0000256" key="3">
    <source>
        <dbReference type="ARBA" id="ARBA00022452"/>
    </source>
</evidence>
<evidence type="ECO:0000256" key="1">
    <source>
        <dbReference type="ARBA" id="ARBA00004571"/>
    </source>
</evidence>
<evidence type="ECO:0000313" key="15">
    <source>
        <dbReference type="Proteomes" id="UP000298213"/>
    </source>
</evidence>
<evidence type="ECO:0000256" key="4">
    <source>
        <dbReference type="ARBA" id="ARBA00022692"/>
    </source>
</evidence>
<dbReference type="PANTHER" id="PTHR47234">
    <property type="match status" value="1"/>
</dbReference>
<reference evidence="14 15" key="1">
    <citation type="submission" date="2019-03" db="EMBL/GenBank/DDBJ databases">
        <title>Genome sequence of Sphingomonas sp. 17J27-24.</title>
        <authorList>
            <person name="Kim M."/>
            <person name="Maeng S."/>
            <person name="Sathiyaraj S."/>
        </authorList>
    </citation>
    <scope>NUCLEOTIDE SEQUENCE [LARGE SCALE GENOMIC DNA]</scope>
    <source>
        <strain evidence="14 15">17J27-24</strain>
    </source>
</reference>
<evidence type="ECO:0000259" key="12">
    <source>
        <dbReference type="Pfam" id="PF00593"/>
    </source>
</evidence>
<dbReference type="InterPro" id="IPR037066">
    <property type="entry name" value="Plug_dom_sf"/>
</dbReference>
<organism evidence="14 15">
    <name type="scientific">Sphingomonas parva</name>
    <dbReference type="NCBI Taxonomy" id="2555898"/>
    <lineage>
        <taxon>Bacteria</taxon>
        <taxon>Pseudomonadati</taxon>
        <taxon>Pseudomonadota</taxon>
        <taxon>Alphaproteobacteria</taxon>
        <taxon>Sphingomonadales</taxon>
        <taxon>Sphingomonadaceae</taxon>
        <taxon>Sphingomonas</taxon>
    </lineage>
</organism>
<proteinExistence type="inferred from homology"/>
<dbReference type="EMBL" id="SPDV01000016">
    <property type="protein sequence ID" value="TFI58454.1"/>
    <property type="molecule type" value="Genomic_DNA"/>
</dbReference>
<dbReference type="Proteomes" id="UP000298213">
    <property type="component" value="Unassembled WGS sequence"/>
</dbReference>
<name>A0A4Y8ZR57_9SPHN</name>
<feature type="domain" description="TonB-dependent receptor-like beta-barrel" evidence="12">
    <location>
        <begin position="342"/>
        <end position="870"/>
    </location>
</feature>
<evidence type="ECO:0000256" key="5">
    <source>
        <dbReference type="ARBA" id="ARBA00023077"/>
    </source>
</evidence>
<dbReference type="RefSeq" id="WP_135086288.1">
    <property type="nucleotide sequence ID" value="NZ_SPDV01000016.1"/>
</dbReference>
<keyword evidence="2 8" id="KW-0813">Transport</keyword>